<gene>
    <name evidence="2" type="ORF">BON22_0730</name>
</gene>
<dbReference type="SUPFAM" id="SSF51735">
    <property type="entry name" value="NAD(P)-binding Rossmann-fold domains"/>
    <property type="match status" value="1"/>
</dbReference>
<feature type="domain" description="NAD-dependent epimerase/dehydratase" evidence="1">
    <location>
        <begin position="5"/>
        <end position="98"/>
    </location>
</feature>
<dbReference type="GO" id="GO:0004029">
    <property type="term" value="F:aldehyde dehydrogenase (NAD+) activity"/>
    <property type="evidence" value="ECO:0007669"/>
    <property type="project" value="TreeGrafter"/>
</dbReference>
<keyword evidence="3" id="KW-1185">Reference proteome</keyword>
<organism evidence="2 3">
    <name type="scientific">Cyberlindnera fabianii</name>
    <name type="common">Yeast</name>
    <name type="synonym">Hansenula fabianii</name>
    <dbReference type="NCBI Taxonomy" id="36022"/>
    <lineage>
        <taxon>Eukaryota</taxon>
        <taxon>Fungi</taxon>
        <taxon>Dikarya</taxon>
        <taxon>Ascomycota</taxon>
        <taxon>Saccharomycotina</taxon>
        <taxon>Saccharomycetes</taxon>
        <taxon>Phaffomycetales</taxon>
        <taxon>Phaffomycetaceae</taxon>
        <taxon>Cyberlindnera</taxon>
    </lineage>
</organism>
<dbReference type="InterPro" id="IPR051783">
    <property type="entry name" value="NAD(P)-dependent_oxidoreduct"/>
</dbReference>
<dbReference type="PANTHER" id="PTHR48079:SF9">
    <property type="entry name" value="PUTATIVE-RELATED"/>
    <property type="match status" value="1"/>
</dbReference>
<dbReference type="PANTHER" id="PTHR48079">
    <property type="entry name" value="PROTEIN YEEZ"/>
    <property type="match status" value="1"/>
</dbReference>
<comment type="caution">
    <text evidence="2">The sequence shown here is derived from an EMBL/GenBank/DDBJ whole genome shotgun (WGS) entry which is preliminary data.</text>
</comment>
<dbReference type="GO" id="GO:0005737">
    <property type="term" value="C:cytoplasm"/>
    <property type="evidence" value="ECO:0007669"/>
    <property type="project" value="TreeGrafter"/>
</dbReference>
<reference evidence="3" key="1">
    <citation type="journal article" date="2017" name="Genome Announc.">
        <title>Genome sequences of Cyberlindnera fabianii 65, Pichia kudriavzevii 129, and Saccharomyces cerevisiae 131 isolated from fermented masau fruits in Zimbabwe.</title>
        <authorList>
            <person name="van Rijswijck I.M.H."/>
            <person name="Derks M.F.L."/>
            <person name="Abee T."/>
            <person name="de Ridder D."/>
            <person name="Smid E.J."/>
        </authorList>
    </citation>
    <scope>NUCLEOTIDE SEQUENCE [LARGE SCALE GENOMIC DNA]</scope>
    <source>
        <strain evidence="3">65</strain>
    </source>
</reference>
<dbReference type="AlphaFoldDB" id="A0A1V2LD73"/>
<dbReference type="STRING" id="36022.A0A1V2LD73"/>
<proteinExistence type="predicted"/>
<evidence type="ECO:0000313" key="2">
    <source>
        <dbReference type="EMBL" id="ONH69792.1"/>
    </source>
</evidence>
<evidence type="ECO:0000313" key="3">
    <source>
        <dbReference type="Proteomes" id="UP000189513"/>
    </source>
</evidence>
<dbReference type="VEuPathDB" id="FungiDB:BON22_0730"/>
<dbReference type="InterPro" id="IPR036291">
    <property type="entry name" value="NAD(P)-bd_dom_sf"/>
</dbReference>
<name>A0A1V2LD73_CYBFA</name>
<dbReference type="Pfam" id="PF01370">
    <property type="entry name" value="Epimerase"/>
    <property type="match status" value="1"/>
</dbReference>
<dbReference type="Gene3D" id="3.40.50.720">
    <property type="entry name" value="NAD(P)-binding Rossmann-like Domain"/>
    <property type="match status" value="1"/>
</dbReference>
<dbReference type="Proteomes" id="UP000189513">
    <property type="component" value="Unassembled WGS sequence"/>
</dbReference>
<dbReference type="OMA" id="FKHDIAF"/>
<sequence>MGKYFVTGASGFIGSAVVEELISNGHQVIGLARSQESAEKIKSCGGEAVIGDLTSLDVLKSAAKESDGVIHLGFINNFADMDTSVKIDREAVEALADALEGSDKPLVYTHGLLAFCLVPTDTFIDENFREVQGQGWVRQRTENEAFVLGLKNRGIKSMSVRLSPTVHDIGDKGFVPHWIKCANEKGFVAYPSEGTNVWPAINRRDAAVLYRLAVEKGEADSALHGMSELISTKKIAEAIGKKHGLEVKSIPPEHYAEYFGFLAFFISANGKTSADITKKSLGWVPKYPLLEEDILTNY</sequence>
<protein>
    <submittedName>
        <fullName evidence="2">Sterol-4-alpha-carboxylate 3-dehydrogenase, decarboxylating</fullName>
    </submittedName>
</protein>
<dbReference type="InterPro" id="IPR001509">
    <property type="entry name" value="Epimerase_deHydtase"/>
</dbReference>
<dbReference type="EMBL" id="MPUK01000001">
    <property type="protein sequence ID" value="ONH69792.1"/>
    <property type="molecule type" value="Genomic_DNA"/>
</dbReference>
<accession>A0A1V2LD73</accession>
<evidence type="ECO:0000259" key="1">
    <source>
        <dbReference type="Pfam" id="PF01370"/>
    </source>
</evidence>
<dbReference type="CDD" id="cd05262">
    <property type="entry name" value="SDR_a7"/>
    <property type="match status" value="1"/>
</dbReference>